<evidence type="ECO:0000313" key="3">
    <source>
        <dbReference type="Proteomes" id="UP001314205"/>
    </source>
</evidence>
<reference evidence="2 3" key="1">
    <citation type="submission" date="2023-11" db="EMBL/GenBank/DDBJ databases">
        <authorList>
            <person name="Hedman E."/>
            <person name="Englund M."/>
            <person name="Stromberg M."/>
            <person name="Nyberg Akerstrom W."/>
            <person name="Nylinder S."/>
            <person name="Jareborg N."/>
            <person name="Kallberg Y."/>
            <person name="Kronander E."/>
        </authorList>
    </citation>
    <scope>NUCLEOTIDE SEQUENCE [LARGE SCALE GENOMIC DNA]</scope>
</reference>
<organism evidence="2 3">
    <name type="scientific">Parnassius mnemosyne</name>
    <name type="common">clouded apollo</name>
    <dbReference type="NCBI Taxonomy" id="213953"/>
    <lineage>
        <taxon>Eukaryota</taxon>
        <taxon>Metazoa</taxon>
        <taxon>Ecdysozoa</taxon>
        <taxon>Arthropoda</taxon>
        <taxon>Hexapoda</taxon>
        <taxon>Insecta</taxon>
        <taxon>Pterygota</taxon>
        <taxon>Neoptera</taxon>
        <taxon>Endopterygota</taxon>
        <taxon>Lepidoptera</taxon>
        <taxon>Glossata</taxon>
        <taxon>Ditrysia</taxon>
        <taxon>Papilionoidea</taxon>
        <taxon>Papilionidae</taxon>
        <taxon>Parnassiinae</taxon>
        <taxon>Parnassini</taxon>
        <taxon>Parnassius</taxon>
        <taxon>Driopa</taxon>
    </lineage>
</organism>
<accession>A0AAV1LLQ2</accession>
<feature type="region of interest" description="Disordered" evidence="1">
    <location>
        <begin position="1"/>
        <end position="27"/>
    </location>
</feature>
<protein>
    <recommendedName>
        <fullName evidence="4">MULE transposase domain-containing protein</fullName>
    </recommendedName>
</protein>
<dbReference type="AlphaFoldDB" id="A0AAV1LLQ2"/>
<evidence type="ECO:0000256" key="1">
    <source>
        <dbReference type="SAM" id="MobiDB-lite"/>
    </source>
</evidence>
<proteinExistence type="predicted"/>
<dbReference type="EMBL" id="CAVLGL010000093">
    <property type="protein sequence ID" value="CAK1595795.1"/>
    <property type="molecule type" value="Genomic_DNA"/>
</dbReference>
<gene>
    <name evidence="2" type="ORF">PARMNEM_LOCUS15223</name>
</gene>
<dbReference type="Proteomes" id="UP001314205">
    <property type="component" value="Unassembled WGS sequence"/>
</dbReference>
<name>A0AAV1LLQ2_9NEOP</name>
<sequence length="249" mass="29100">MDEVPVYRSESEEEEEGAGPSVPAKKNRRNKSWVLIKRCYNVQEAEKFVSNEKTWSRNYTRDSDEGQKRFYRCNKTTSEHNHDQIGTRSEYGIPENVKRAINKLFDLHLKPKAILEALNNMTGIKAPSKRQLNNYLYDRRREKFRRAAIYLGELEKWIFDRITIPGDENEVFVFSYHVIEAEEPSFRLALSTKKLLNIACSTDILHIDATYKLIWQGFPVLVLGTTDKNRKFHPLCLGVSTNERQEDLP</sequence>
<evidence type="ECO:0008006" key="4">
    <source>
        <dbReference type="Google" id="ProtNLM"/>
    </source>
</evidence>
<evidence type="ECO:0000313" key="2">
    <source>
        <dbReference type="EMBL" id="CAK1595795.1"/>
    </source>
</evidence>
<keyword evidence="3" id="KW-1185">Reference proteome</keyword>
<comment type="caution">
    <text evidence="2">The sequence shown here is derived from an EMBL/GenBank/DDBJ whole genome shotgun (WGS) entry which is preliminary data.</text>
</comment>